<evidence type="ECO:0000256" key="5">
    <source>
        <dbReference type="ARBA" id="ARBA00023015"/>
    </source>
</evidence>
<dbReference type="PANTHER" id="PTHR45680">
    <property type="entry name" value="NUCLEAR HORMONE RECEPTOR FAMILY"/>
    <property type="match status" value="1"/>
</dbReference>
<dbReference type="SUPFAM" id="SSF48508">
    <property type="entry name" value="Nuclear receptor ligand-binding domain"/>
    <property type="match status" value="1"/>
</dbReference>
<keyword evidence="3" id="KW-0863">Zinc-finger</keyword>
<accession>A0AAE9JJW6</accession>
<reference evidence="12 13" key="1">
    <citation type="submission" date="2022-04" db="EMBL/GenBank/DDBJ databases">
        <title>Chromosome-level reference genomes for two strains of Caenorhabditis briggsae: an improved platform for comparative genomics.</title>
        <authorList>
            <person name="Stevens L."/>
            <person name="Andersen E."/>
        </authorList>
    </citation>
    <scope>NUCLEOTIDE SEQUENCE [LARGE SCALE GENOMIC DNA]</scope>
    <source>
        <strain evidence="12">VX34</strain>
        <tissue evidence="12">Whole-organism</tissue>
    </source>
</reference>
<dbReference type="AlphaFoldDB" id="A0AAE9JJW6"/>
<dbReference type="InterPro" id="IPR035500">
    <property type="entry name" value="NHR-like_dom_sf"/>
</dbReference>
<dbReference type="SMART" id="SM00399">
    <property type="entry name" value="ZnF_C4"/>
    <property type="match status" value="1"/>
</dbReference>
<evidence type="ECO:0000313" key="12">
    <source>
        <dbReference type="EMBL" id="UMM33217.1"/>
    </source>
</evidence>
<keyword evidence="9" id="KW-0539">Nucleus</keyword>
<dbReference type="PROSITE" id="PS51030">
    <property type="entry name" value="NUCLEAR_REC_DBD_2"/>
    <property type="match status" value="1"/>
</dbReference>
<evidence type="ECO:0000256" key="8">
    <source>
        <dbReference type="ARBA" id="ARBA00023170"/>
    </source>
</evidence>
<evidence type="ECO:0000256" key="6">
    <source>
        <dbReference type="ARBA" id="ARBA00023125"/>
    </source>
</evidence>
<evidence type="ECO:0000259" key="10">
    <source>
        <dbReference type="PROSITE" id="PS51030"/>
    </source>
</evidence>
<dbReference type="Pfam" id="PF00105">
    <property type="entry name" value="zf-C4"/>
    <property type="match status" value="1"/>
</dbReference>
<dbReference type="PANTHER" id="PTHR45680:SF34">
    <property type="entry name" value="NR LBD DOMAIN-CONTAINING PROTEIN-RELATED"/>
    <property type="match status" value="1"/>
</dbReference>
<dbReference type="Gene3D" id="3.30.50.10">
    <property type="entry name" value="Erythroid Transcription Factor GATA-1, subunit A"/>
    <property type="match status" value="1"/>
</dbReference>
<comment type="similarity">
    <text evidence="1">Belongs to the nuclear hormone receptor family.</text>
</comment>
<evidence type="ECO:0000256" key="9">
    <source>
        <dbReference type="ARBA" id="ARBA00023242"/>
    </source>
</evidence>
<dbReference type="Pfam" id="PF00104">
    <property type="entry name" value="Hormone_recep"/>
    <property type="match status" value="1"/>
</dbReference>
<dbReference type="GO" id="GO:0008270">
    <property type="term" value="F:zinc ion binding"/>
    <property type="evidence" value="ECO:0007669"/>
    <property type="project" value="UniProtKB-KW"/>
</dbReference>
<evidence type="ECO:0000256" key="3">
    <source>
        <dbReference type="ARBA" id="ARBA00022771"/>
    </source>
</evidence>
<dbReference type="InterPro" id="IPR051152">
    <property type="entry name" value="C.elegans_Orphan_NR"/>
</dbReference>
<dbReference type="PRINTS" id="PR00047">
    <property type="entry name" value="STROIDFINGER"/>
</dbReference>
<keyword evidence="7" id="KW-0804">Transcription</keyword>
<keyword evidence="6" id="KW-0238">DNA-binding</keyword>
<gene>
    <name evidence="12" type="ORF">L5515_006773</name>
</gene>
<keyword evidence="13" id="KW-1185">Reference proteome</keyword>
<keyword evidence="5" id="KW-0805">Transcription regulation</keyword>
<keyword evidence="8" id="KW-0675">Receptor</keyword>
<protein>
    <recommendedName>
        <fullName evidence="14">Nuclear Hormone Receptor family</fullName>
    </recommendedName>
</protein>
<keyword evidence="2" id="KW-0479">Metal-binding</keyword>
<dbReference type="PROSITE" id="PS51843">
    <property type="entry name" value="NR_LBD"/>
    <property type="match status" value="1"/>
</dbReference>
<sequence>MAENSCKICLRKSHGTHFEVRSCRACAAFFRRYANSEFINVKCCRRPGNNEKCLCRPCRLRKCLKFGMTTKKFQYGRDQLIPTSPSSYLGRPEFLMFCDPRPSNLITFIDVHKLISEASRLLNSGCESPLIAETQLEKLSLGVNFLKLDSENLKFFRKFGRVEFIDVVEYYFISVIKWIMRFDKFRLLERDVQMKLLNSIWHVFMKFHTCSSTATFRRVYKNSKPYKKFFRNEYASMYIKSQRVLEDEVIESLGKLNPTDVELCFTFSQTCFQYAGNRFQKDILKIMDHFQQVLSEDLHFYYTEKMRNSRYAKRLAELLKVNNTMQKSIWKSRPLLDLNRVFNVVKVGFSHPQMFEDSAFCTGFEN</sequence>
<dbReference type="Proteomes" id="UP000829354">
    <property type="component" value="Chromosome V"/>
</dbReference>
<dbReference type="GO" id="GO:0003700">
    <property type="term" value="F:DNA-binding transcription factor activity"/>
    <property type="evidence" value="ECO:0007669"/>
    <property type="project" value="InterPro"/>
</dbReference>
<dbReference type="SUPFAM" id="SSF57716">
    <property type="entry name" value="Glucocorticoid receptor-like (DNA-binding domain)"/>
    <property type="match status" value="1"/>
</dbReference>
<dbReference type="InterPro" id="IPR001628">
    <property type="entry name" value="Znf_hrmn_rcpt"/>
</dbReference>
<feature type="domain" description="Nuclear receptor" evidence="10">
    <location>
        <begin position="3"/>
        <end position="75"/>
    </location>
</feature>
<dbReference type="GO" id="GO:0043565">
    <property type="term" value="F:sequence-specific DNA binding"/>
    <property type="evidence" value="ECO:0007669"/>
    <property type="project" value="InterPro"/>
</dbReference>
<name>A0AAE9JJW6_CAEBR</name>
<proteinExistence type="inferred from homology"/>
<evidence type="ECO:0000259" key="11">
    <source>
        <dbReference type="PROSITE" id="PS51843"/>
    </source>
</evidence>
<evidence type="ECO:0000256" key="1">
    <source>
        <dbReference type="ARBA" id="ARBA00005993"/>
    </source>
</evidence>
<evidence type="ECO:0000256" key="4">
    <source>
        <dbReference type="ARBA" id="ARBA00022833"/>
    </source>
</evidence>
<dbReference type="InterPro" id="IPR013088">
    <property type="entry name" value="Znf_NHR/GATA"/>
</dbReference>
<evidence type="ECO:0000256" key="7">
    <source>
        <dbReference type="ARBA" id="ARBA00023163"/>
    </source>
</evidence>
<organism evidence="12 13">
    <name type="scientific">Caenorhabditis briggsae</name>
    <dbReference type="NCBI Taxonomy" id="6238"/>
    <lineage>
        <taxon>Eukaryota</taxon>
        <taxon>Metazoa</taxon>
        <taxon>Ecdysozoa</taxon>
        <taxon>Nematoda</taxon>
        <taxon>Chromadorea</taxon>
        <taxon>Rhabditida</taxon>
        <taxon>Rhabditina</taxon>
        <taxon>Rhabditomorpha</taxon>
        <taxon>Rhabditoidea</taxon>
        <taxon>Rhabditidae</taxon>
        <taxon>Peloderinae</taxon>
        <taxon>Caenorhabditis</taxon>
    </lineage>
</organism>
<evidence type="ECO:0000256" key="2">
    <source>
        <dbReference type="ARBA" id="ARBA00022723"/>
    </source>
</evidence>
<dbReference type="SMART" id="SM00430">
    <property type="entry name" value="HOLI"/>
    <property type="match status" value="1"/>
</dbReference>
<keyword evidence="4" id="KW-0862">Zinc</keyword>
<feature type="domain" description="NR LBD" evidence="11">
    <location>
        <begin position="117"/>
        <end position="358"/>
    </location>
</feature>
<dbReference type="Gene3D" id="1.10.565.10">
    <property type="entry name" value="Retinoid X Receptor"/>
    <property type="match status" value="1"/>
</dbReference>
<evidence type="ECO:0008006" key="14">
    <source>
        <dbReference type="Google" id="ProtNLM"/>
    </source>
</evidence>
<dbReference type="InterPro" id="IPR000536">
    <property type="entry name" value="Nucl_hrmn_rcpt_lig-bd"/>
</dbReference>
<evidence type="ECO:0000313" key="13">
    <source>
        <dbReference type="Proteomes" id="UP000829354"/>
    </source>
</evidence>
<dbReference type="EMBL" id="CP092624">
    <property type="protein sequence ID" value="UMM33217.1"/>
    <property type="molecule type" value="Genomic_DNA"/>
</dbReference>